<name>A0AAQ3P5F7_VIGMU</name>
<reference evidence="1 2" key="1">
    <citation type="journal article" date="2023" name="Life. Sci Alliance">
        <title>Evolutionary insights into 3D genome organization and epigenetic landscape of Vigna mungo.</title>
        <authorList>
            <person name="Junaid A."/>
            <person name="Singh B."/>
            <person name="Bhatia S."/>
        </authorList>
    </citation>
    <scope>NUCLEOTIDE SEQUENCE [LARGE SCALE GENOMIC DNA]</scope>
    <source>
        <strain evidence="1">Urdbean</strain>
    </source>
</reference>
<proteinExistence type="predicted"/>
<evidence type="ECO:0000313" key="2">
    <source>
        <dbReference type="Proteomes" id="UP001374535"/>
    </source>
</evidence>
<gene>
    <name evidence="1" type="ORF">V8G54_000427</name>
</gene>
<dbReference type="Proteomes" id="UP001374535">
    <property type="component" value="Chromosome 1"/>
</dbReference>
<keyword evidence="2" id="KW-1185">Reference proteome</keyword>
<sequence length="146" mass="15894">MKNTTIETSTTLTTIMAATSHGVLPCGTGESPPASDASMGAGLWASAGFSHDLPTFSPQRPEFPENLFSLNLDKLAGISPSNLLLETFMSSNVGFLKSGMVPLNWLFSRCNSIRLEISVNDCGIFPVNWLSDSHTFFKDLILWKYS</sequence>
<dbReference type="EMBL" id="CP144700">
    <property type="protein sequence ID" value="WVZ21883.1"/>
    <property type="molecule type" value="Genomic_DNA"/>
</dbReference>
<organism evidence="1 2">
    <name type="scientific">Vigna mungo</name>
    <name type="common">Black gram</name>
    <name type="synonym">Phaseolus mungo</name>
    <dbReference type="NCBI Taxonomy" id="3915"/>
    <lineage>
        <taxon>Eukaryota</taxon>
        <taxon>Viridiplantae</taxon>
        <taxon>Streptophyta</taxon>
        <taxon>Embryophyta</taxon>
        <taxon>Tracheophyta</taxon>
        <taxon>Spermatophyta</taxon>
        <taxon>Magnoliopsida</taxon>
        <taxon>eudicotyledons</taxon>
        <taxon>Gunneridae</taxon>
        <taxon>Pentapetalae</taxon>
        <taxon>rosids</taxon>
        <taxon>fabids</taxon>
        <taxon>Fabales</taxon>
        <taxon>Fabaceae</taxon>
        <taxon>Papilionoideae</taxon>
        <taxon>50 kb inversion clade</taxon>
        <taxon>NPAAA clade</taxon>
        <taxon>indigoferoid/millettioid clade</taxon>
        <taxon>Phaseoleae</taxon>
        <taxon>Vigna</taxon>
    </lineage>
</organism>
<dbReference type="AlphaFoldDB" id="A0AAQ3P5F7"/>
<evidence type="ECO:0000313" key="1">
    <source>
        <dbReference type="EMBL" id="WVZ21883.1"/>
    </source>
</evidence>
<accession>A0AAQ3P5F7</accession>
<protein>
    <submittedName>
        <fullName evidence="1">Uncharacterized protein</fullName>
    </submittedName>
</protein>